<organism evidence="4 5">
    <name type="scientific">Comamonas odontotermitis</name>
    <dbReference type="NCBI Taxonomy" id="379895"/>
    <lineage>
        <taxon>Bacteria</taxon>
        <taxon>Pseudomonadati</taxon>
        <taxon>Pseudomonadota</taxon>
        <taxon>Betaproteobacteria</taxon>
        <taxon>Burkholderiales</taxon>
        <taxon>Comamonadaceae</taxon>
        <taxon>Comamonas</taxon>
    </lineage>
</organism>
<dbReference type="Gene3D" id="1.20.1600.10">
    <property type="entry name" value="Outer membrane efflux proteins (OEP)"/>
    <property type="match status" value="1"/>
</dbReference>
<dbReference type="Gene3D" id="2.20.200.10">
    <property type="entry name" value="Outer membrane efflux proteins (OEP)"/>
    <property type="match status" value="1"/>
</dbReference>
<evidence type="ECO:0000256" key="3">
    <source>
        <dbReference type="SAM" id="Coils"/>
    </source>
</evidence>
<dbReference type="NCBIfam" id="TIGR01845">
    <property type="entry name" value="outer_NodT"/>
    <property type="match status" value="1"/>
</dbReference>
<feature type="coiled-coil region" evidence="3">
    <location>
        <begin position="194"/>
        <end position="252"/>
    </location>
</feature>
<comment type="subcellular location">
    <subcellularLocation>
        <location evidence="2">Cell membrane</location>
        <topology evidence="2">Lipid-anchor</topology>
    </subcellularLocation>
</comment>
<dbReference type="Pfam" id="PF02321">
    <property type="entry name" value="OEP"/>
    <property type="match status" value="2"/>
</dbReference>
<keyword evidence="2" id="KW-0732">Signal</keyword>
<gene>
    <name evidence="4" type="ORF">HNP33_002342</name>
</gene>
<evidence type="ECO:0000256" key="2">
    <source>
        <dbReference type="RuleBase" id="RU362097"/>
    </source>
</evidence>
<keyword evidence="2" id="KW-0449">Lipoprotein</keyword>
<accession>A0ABR6RGH4</accession>
<dbReference type="PANTHER" id="PTHR30203:SF33">
    <property type="entry name" value="BLR4455 PROTEIN"/>
    <property type="match status" value="1"/>
</dbReference>
<dbReference type="InterPro" id="IPR010131">
    <property type="entry name" value="MdtP/NodT-like"/>
</dbReference>
<dbReference type="InterPro" id="IPR003423">
    <property type="entry name" value="OMP_efflux"/>
</dbReference>
<keyword evidence="2" id="KW-1134">Transmembrane beta strand</keyword>
<dbReference type="SUPFAM" id="SSF56954">
    <property type="entry name" value="Outer membrane efflux proteins (OEP)"/>
    <property type="match status" value="1"/>
</dbReference>
<comment type="similarity">
    <text evidence="1 2">Belongs to the outer membrane factor (OMF) (TC 1.B.17) family.</text>
</comment>
<dbReference type="PANTHER" id="PTHR30203">
    <property type="entry name" value="OUTER MEMBRANE CATION EFFLUX PROTEIN"/>
    <property type="match status" value="1"/>
</dbReference>
<keyword evidence="2" id="KW-0472">Membrane</keyword>
<keyword evidence="2" id="KW-0564">Palmitate</keyword>
<dbReference type="EMBL" id="JACHKZ010000013">
    <property type="protein sequence ID" value="MBB6578261.1"/>
    <property type="molecule type" value="Genomic_DNA"/>
</dbReference>
<keyword evidence="3" id="KW-0175">Coiled coil</keyword>
<feature type="signal peptide" evidence="2">
    <location>
        <begin position="1"/>
        <end position="24"/>
    </location>
</feature>
<dbReference type="Proteomes" id="UP000562492">
    <property type="component" value="Unassembled WGS sequence"/>
</dbReference>
<protein>
    <submittedName>
        <fullName evidence="4">Multidrug efflux system outer membrane protein</fullName>
    </submittedName>
</protein>
<keyword evidence="2" id="KW-0812">Transmembrane</keyword>
<sequence>MKAMQRIRSLAVPLSALMAALVLAGCASAPPTVAEHAGVAVPASFSEQKSAAAAGWTTAAPAEAQPRGAWWLAFSDPALSALVERAGEANTDVQTAAARLAEARALLRSADAQRQPQVGASGGAVRQAGANTANGMQPATLVTAGLNFSYEADLFGRLSGASDAARADATAREALLQSTRLMVQADVAQTYLQLRSLQTERQLVEQSLTAYRETLNLIERRFRAGDAAELDVARMKTEVSATEAEALALERQQATLTHALAVLVGDVATGFTLASPQGEATLPVIPAGVPATVLARRPDVSAAQASVLAAQARVGVAQAAWFPAITLTGNGGYASPELGDLFKWSARSWGIGALLSLPIFDGGQRAAQEEGARARLEVAVAAQRGQVLAAFREVEDQLSALRLLAGQSQVLGQAVQSSERATHLSDVRYRNGLVSQLELLDARRNELRNRRQALQVRTAQYTATVALIRALGGGWESGAQLAARS</sequence>
<evidence type="ECO:0000313" key="4">
    <source>
        <dbReference type="EMBL" id="MBB6578261.1"/>
    </source>
</evidence>
<dbReference type="PROSITE" id="PS51257">
    <property type="entry name" value="PROKAR_LIPOPROTEIN"/>
    <property type="match status" value="1"/>
</dbReference>
<name>A0ABR6RGH4_9BURK</name>
<feature type="chain" id="PRO_5044956236" evidence="2">
    <location>
        <begin position="25"/>
        <end position="485"/>
    </location>
</feature>
<comment type="caution">
    <text evidence="4">The sequence shown here is derived from an EMBL/GenBank/DDBJ whole genome shotgun (WGS) entry which is preliminary data.</text>
</comment>
<feature type="coiled-coil region" evidence="3">
    <location>
        <begin position="430"/>
        <end position="457"/>
    </location>
</feature>
<evidence type="ECO:0000256" key="1">
    <source>
        <dbReference type="ARBA" id="ARBA00007613"/>
    </source>
</evidence>
<reference evidence="4 5" key="1">
    <citation type="submission" date="2020-08" db="EMBL/GenBank/DDBJ databases">
        <title>Functional genomics of gut bacteria from endangered species of beetles.</title>
        <authorList>
            <person name="Carlos-Shanley C."/>
        </authorList>
    </citation>
    <scope>NUCLEOTIDE SEQUENCE [LARGE SCALE GENOMIC DNA]</scope>
    <source>
        <strain evidence="4 5">S00124</strain>
    </source>
</reference>
<proteinExistence type="inferred from homology"/>
<evidence type="ECO:0000313" key="5">
    <source>
        <dbReference type="Proteomes" id="UP000562492"/>
    </source>
</evidence>
<keyword evidence="5" id="KW-1185">Reference proteome</keyword>